<feature type="compositionally biased region" description="Low complexity" evidence="1">
    <location>
        <begin position="1"/>
        <end position="14"/>
    </location>
</feature>
<evidence type="ECO:0000256" key="1">
    <source>
        <dbReference type="SAM" id="MobiDB-lite"/>
    </source>
</evidence>
<reference evidence="3" key="1">
    <citation type="submission" date="2022-11" db="EMBL/GenBank/DDBJ databases">
        <authorList>
            <person name="Mo P."/>
        </authorList>
    </citation>
    <scope>NUCLEOTIDE SEQUENCE</scope>
    <source>
        <strain evidence="3">HUAS 11-8</strain>
    </source>
</reference>
<name>A0ABY7B4J5_9PSEU</name>
<dbReference type="Proteomes" id="UP001163203">
    <property type="component" value="Chromosome"/>
</dbReference>
<dbReference type="RefSeq" id="WP_268757352.1">
    <property type="nucleotide sequence ID" value="NZ_CP113836.1"/>
</dbReference>
<sequence>MSMPDRTPTDTTPPQTGAELVPVARPVPPWPARTAAWMGWHWLELAGVAVPVVLAWLVSPWWLLAAGLVALLWAAHEYRTNHNEKEIRS</sequence>
<proteinExistence type="predicted"/>
<evidence type="ECO:0000256" key="2">
    <source>
        <dbReference type="SAM" id="Phobius"/>
    </source>
</evidence>
<organism evidence="3 4">
    <name type="scientific">Amycolatopsis cynarae</name>
    <dbReference type="NCBI Taxonomy" id="2995223"/>
    <lineage>
        <taxon>Bacteria</taxon>
        <taxon>Bacillati</taxon>
        <taxon>Actinomycetota</taxon>
        <taxon>Actinomycetes</taxon>
        <taxon>Pseudonocardiales</taxon>
        <taxon>Pseudonocardiaceae</taxon>
        <taxon>Amycolatopsis</taxon>
    </lineage>
</organism>
<feature type="region of interest" description="Disordered" evidence="1">
    <location>
        <begin position="1"/>
        <end position="24"/>
    </location>
</feature>
<gene>
    <name evidence="3" type="ORF">ORV05_05425</name>
</gene>
<evidence type="ECO:0000313" key="3">
    <source>
        <dbReference type="EMBL" id="WAL67230.1"/>
    </source>
</evidence>
<feature type="transmembrane region" description="Helical" evidence="2">
    <location>
        <begin position="48"/>
        <end position="75"/>
    </location>
</feature>
<protein>
    <submittedName>
        <fullName evidence="3">Uncharacterized protein</fullName>
    </submittedName>
</protein>
<keyword evidence="4" id="KW-1185">Reference proteome</keyword>
<dbReference type="EMBL" id="CP113836">
    <property type="protein sequence ID" value="WAL67230.1"/>
    <property type="molecule type" value="Genomic_DNA"/>
</dbReference>
<keyword evidence="2" id="KW-1133">Transmembrane helix</keyword>
<keyword evidence="2" id="KW-0812">Transmembrane</keyword>
<keyword evidence="2" id="KW-0472">Membrane</keyword>
<accession>A0ABY7B4J5</accession>
<evidence type="ECO:0000313" key="4">
    <source>
        <dbReference type="Proteomes" id="UP001163203"/>
    </source>
</evidence>